<dbReference type="Proteomes" id="UP000187209">
    <property type="component" value="Unassembled WGS sequence"/>
</dbReference>
<protein>
    <submittedName>
        <fullName evidence="1">Uncharacterized protein</fullName>
    </submittedName>
</protein>
<gene>
    <name evidence="1" type="ORF">SteCoe_25108</name>
</gene>
<evidence type="ECO:0000313" key="1">
    <source>
        <dbReference type="EMBL" id="OMJ75700.1"/>
    </source>
</evidence>
<dbReference type="PANTHER" id="PTHR33459:SF7">
    <property type="entry name" value="DD-GDCA PROTEIN"/>
    <property type="match status" value="1"/>
</dbReference>
<dbReference type="AlphaFoldDB" id="A0A1R2BG34"/>
<organism evidence="1 2">
    <name type="scientific">Stentor coeruleus</name>
    <dbReference type="NCBI Taxonomy" id="5963"/>
    <lineage>
        <taxon>Eukaryota</taxon>
        <taxon>Sar</taxon>
        <taxon>Alveolata</taxon>
        <taxon>Ciliophora</taxon>
        <taxon>Postciliodesmatophora</taxon>
        <taxon>Heterotrichea</taxon>
        <taxon>Heterotrichida</taxon>
        <taxon>Stentoridae</taxon>
        <taxon>Stentor</taxon>
    </lineage>
</organism>
<reference evidence="1 2" key="1">
    <citation type="submission" date="2016-11" db="EMBL/GenBank/DDBJ databases">
        <title>The macronuclear genome of Stentor coeruleus: a giant cell with tiny introns.</title>
        <authorList>
            <person name="Slabodnick M."/>
            <person name="Ruby J.G."/>
            <person name="Reiff S.B."/>
            <person name="Swart E.C."/>
            <person name="Gosai S."/>
            <person name="Prabakaran S."/>
            <person name="Witkowska E."/>
            <person name="Larue G.E."/>
            <person name="Fisher S."/>
            <person name="Freeman R.M."/>
            <person name="Gunawardena J."/>
            <person name="Chu W."/>
            <person name="Stover N.A."/>
            <person name="Gregory B.D."/>
            <person name="Nowacki M."/>
            <person name="Derisi J."/>
            <person name="Roy S.W."/>
            <person name="Marshall W.F."/>
            <person name="Sood P."/>
        </authorList>
    </citation>
    <scope>NUCLEOTIDE SEQUENCE [LARGE SCALE GENOMIC DNA]</scope>
    <source>
        <strain evidence="1">WM001</strain>
    </source>
</reference>
<keyword evidence="2" id="KW-1185">Reference proteome</keyword>
<dbReference type="EMBL" id="MPUH01000674">
    <property type="protein sequence ID" value="OMJ75700.1"/>
    <property type="molecule type" value="Genomic_DNA"/>
</dbReference>
<evidence type="ECO:0000313" key="2">
    <source>
        <dbReference type="Proteomes" id="UP000187209"/>
    </source>
</evidence>
<dbReference type="PANTHER" id="PTHR33459">
    <property type="entry name" value="DD-GDCA PROTEIN"/>
    <property type="match status" value="1"/>
</dbReference>
<sequence>MSLLLLLISTISEAQNSCESFVCSSIPSTESICISNSSSTTSQVMSITSCIPGLECLHSSPDTHTCEYPKKSLPGDYCNSNNQCESNLCSLGKCEGRYYSSPCLTSADCDVYLYCDEHTFTCVDQLSFGSFCNYTHQCLNNLACDGKKCVNYFSLPIGSTVYDVPNYGFSYACTTGFAYKNTCAQPPVSNSTNPIKCEIGSFCISHDGKYSKPCICGYDGNGYCPLFEGDFALQDSISNISNILPFIEKCHTFSRFSYNCYFGYGALNLFLPWKATADLYFNNDWVKRINNSACVNSTLTASYWNVVSPRPVYPLICPAHVCINNTSNWIPNQCLYYESFIVYSSIENTNFINQCPGGFICDTHPTAGSNATCIANKTLSNPGEFCINDLQCSTLNCTNNICIGLSANESCFTPLSCNPGFYCDIGKSHKCLKTKEIGESCSFNGPKCALGLQCSNNNICILYYTLEPGQQSAGASTNEIDYSCKSGFSYLESPSYIYICAKPPVTGPLTNCNTSWGCYDSTGTYNHNCACPFNGYMKCAQFQGDYSLTTAIMAFNNTYPDWKQCNTGELTYRCFLGNLTQLYNYAIYWTNMTVYIYSPKLDNYSRDCISETYFPEYWFLMDIINNYNPNPPIPPQPEHICAGYLEYPSYPEYPQYPWNKNEYPEYPEYLGYPKYPQYSENCTNTVMLPYPMYPAYPEYPAYLPD</sequence>
<dbReference type="OrthoDB" id="282594at2759"/>
<dbReference type="InterPro" id="IPR052326">
    <property type="entry name" value="Diff-Dev_Assoc_Protein"/>
</dbReference>
<name>A0A1R2BG34_9CILI</name>
<comment type="caution">
    <text evidence="1">The sequence shown here is derived from an EMBL/GenBank/DDBJ whole genome shotgun (WGS) entry which is preliminary data.</text>
</comment>
<proteinExistence type="predicted"/>
<accession>A0A1R2BG34</accession>